<gene>
    <name evidence="1" type="ORF">EZS28_004388</name>
</gene>
<reference evidence="1 2" key="1">
    <citation type="submission" date="2019-03" db="EMBL/GenBank/DDBJ databases">
        <title>Single cell metagenomics reveals metabolic interactions within the superorganism composed of flagellate Streblomastix strix and complex community of Bacteroidetes bacteria on its surface.</title>
        <authorList>
            <person name="Treitli S.C."/>
            <person name="Kolisko M."/>
            <person name="Husnik F."/>
            <person name="Keeling P."/>
            <person name="Hampl V."/>
        </authorList>
    </citation>
    <scope>NUCLEOTIDE SEQUENCE [LARGE SCALE GENOMIC DNA]</scope>
    <source>
        <strain evidence="1">ST1C</strain>
    </source>
</reference>
<organism evidence="1 2">
    <name type="scientific">Streblomastix strix</name>
    <dbReference type="NCBI Taxonomy" id="222440"/>
    <lineage>
        <taxon>Eukaryota</taxon>
        <taxon>Metamonada</taxon>
        <taxon>Preaxostyla</taxon>
        <taxon>Oxymonadida</taxon>
        <taxon>Streblomastigidae</taxon>
        <taxon>Streblomastix</taxon>
    </lineage>
</organism>
<protein>
    <submittedName>
        <fullName evidence="1">Uncharacterized protein</fullName>
    </submittedName>
</protein>
<dbReference type="AlphaFoldDB" id="A0A5J4WYL9"/>
<proteinExistence type="predicted"/>
<evidence type="ECO:0000313" key="2">
    <source>
        <dbReference type="Proteomes" id="UP000324800"/>
    </source>
</evidence>
<dbReference type="EMBL" id="SNRW01000624">
    <property type="protein sequence ID" value="KAA6400084.1"/>
    <property type="molecule type" value="Genomic_DNA"/>
</dbReference>
<evidence type="ECO:0000313" key="1">
    <source>
        <dbReference type="EMBL" id="KAA6400084.1"/>
    </source>
</evidence>
<comment type="caution">
    <text evidence="1">The sequence shown here is derived from an EMBL/GenBank/DDBJ whole genome shotgun (WGS) entry which is preliminary data.</text>
</comment>
<accession>A0A5J4WYL9</accession>
<name>A0A5J4WYL9_9EUKA</name>
<dbReference type="Proteomes" id="UP000324800">
    <property type="component" value="Unassembled WGS sequence"/>
</dbReference>
<sequence length="78" mass="8833">MSSVGENFQENPLRNKSADLAKEFAEVNCAYISVVTMHDLIGSKSNKKQIIFREESLRFFIINDDPNSGYLVAPTKHK</sequence>